<evidence type="ECO:0000313" key="2">
    <source>
        <dbReference type="EMBL" id="MXP14654.1"/>
    </source>
</evidence>
<dbReference type="GO" id="GO:0033014">
    <property type="term" value="P:tetrapyrrole biosynthetic process"/>
    <property type="evidence" value="ECO:0007669"/>
    <property type="project" value="InterPro"/>
</dbReference>
<dbReference type="AlphaFoldDB" id="A0A6L7GH98"/>
<reference evidence="2 3" key="1">
    <citation type="submission" date="2019-12" db="EMBL/GenBank/DDBJ databases">
        <title>Genomic-based taxomic classification of the family Erythrobacteraceae.</title>
        <authorList>
            <person name="Xu L."/>
        </authorList>
    </citation>
    <scope>NUCLEOTIDE SEQUENCE [LARGE SCALE GENOMIC DNA]</scope>
    <source>
        <strain evidence="2 3">KCTC 52259</strain>
    </source>
</reference>
<dbReference type="InterPro" id="IPR003754">
    <property type="entry name" value="4pyrrol_synth_uPrphyn_synth"/>
</dbReference>
<name>A0A6L7GH98_9SPHN</name>
<feature type="domain" description="Tetrapyrrole biosynthesis uroporphyrinogen III synthase" evidence="1">
    <location>
        <begin position="20"/>
        <end position="218"/>
    </location>
</feature>
<comment type="caution">
    <text evidence="2">The sequence shown here is derived from an EMBL/GenBank/DDBJ whole genome shotgun (WGS) entry which is preliminary data.</text>
</comment>
<organism evidence="2 3">
    <name type="scientific">Allopontixanthobacter confluentis</name>
    <dbReference type="NCBI Taxonomy" id="1849021"/>
    <lineage>
        <taxon>Bacteria</taxon>
        <taxon>Pseudomonadati</taxon>
        <taxon>Pseudomonadota</taxon>
        <taxon>Alphaproteobacteria</taxon>
        <taxon>Sphingomonadales</taxon>
        <taxon>Erythrobacteraceae</taxon>
        <taxon>Allopontixanthobacter</taxon>
    </lineage>
</organism>
<evidence type="ECO:0000313" key="3">
    <source>
        <dbReference type="Proteomes" id="UP000473531"/>
    </source>
</evidence>
<accession>A0A6L7GH98</accession>
<evidence type="ECO:0000259" key="1">
    <source>
        <dbReference type="Pfam" id="PF02602"/>
    </source>
</evidence>
<gene>
    <name evidence="2" type="ORF">GRI44_07810</name>
</gene>
<keyword evidence="3" id="KW-1185">Reference proteome</keyword>
<dbReference type="OrthoDB" id="7424801at2"/>
<dbReference type="InterPro" id="IPR036108">
    <property type="entry name" value="4pyrrol_syn_uPrphyn_synt_sf"/>
</dbReference>
<dbReference type="Pfam" id="PF02602">
    <property type="entry name" value="HEM4"/>
    <property type="match status" value="1"/>
</dbReference>
<protein>
    <submittedName>
        <fullName evidence="2">Uroporphyrinogen-III synthase</fullName>
    </submittedName>
</protein>
<dbReference type="GO" id="GO:0004852">
    <property type="term" value="F:uroporphyrinogen-III synthase activity"/>
    <property type="evidence" value="ECO:0007669"/>
    <property type="project" value="InterPro"/>
</dbReference>
<dbReference type="RefSeq" id="WP_160600920.1">
    <property type="nucleotide sequence ID" value="NZ_WTYU01000001.1"/>
</dbReference>
<dbReference type="CDD" id="cd06578">
    <property type="entry name" value="HemD"/>
    <property type="match status" value="1"/>
</dbReference>
<dbReference type="Gene3D" id="3.40.50.10090">
    <property type="match status" value="2"/>
</dbReference>
<sequence length="234" mass="24083">MAGQIFAIRPQPGLGLTIALASKAGLEVRGEALFEIRPAAWQAPVAAGIDALLIGSANAIRHGGPQLAQFAAKPVHAVGKSTAAIAQAAGFQVSQTGTGGLQALLDNLDGDSIRFLRLAGAERIPLAIPPHVQVTERIVYQAEPLAMSAKLAQLLANGGVVMLHSAAAARHFHAECTRHGVDLGGISLATLGPRISAAALTGWAEIRHAARPDETALLALVKDMCQGRSDSLAT</sequence>
<dbReference type="EMBL" id="WTYU01000001">
    <property type="protein sequence ID" value="MXP14654.1"/>
    <property type="molecule type" value="Genomic_DNA"/>
</dbReference>
<proteinExistence type="predicted"/>
<dbReference type="Proteomes" id="UP000473531">
    <property type="component" value="Unassembled WGS sequence"/>
</dbReference>
<dbReference type="SUPFAM" id="SSF69618">
    <property type="entry name" value="HemD-like"/>
    <property type="match status" value="1"/>
</dbReference>